<sequence length="132" mass="15459">MTKNCPTPHDHFVRSAMVDIRISKDFLKQHLPESIKKIIDLDSLKPQKETFITDDLKEHIADMLYAVNFSGEEGYLYILVEHESSIETMMPWRLLKYMISIMDNHLKKTGEKQLPIVYPILFYSGNKKPPSY</sequence>
<evidence type="ECO:0000259" key="1">
    <source>
        <dbReference type="Pfam" id="PF04754"/>
    </source>
</evidence>
<reference evidence="2" key="1">
    <citation type="journal article" date="2014" name="Front. Microbiol.">
        <title>High frequency of phylogenetically diverse reductive dehalogenase-homologous genes in deep subseafloor sedimentary metagenomes.</title>
        <authorList>
            <person name="Kawai M."/>
            <person name="Futagami T."/>
            <person name="Toyoda A."/>
            <person name="Takaki Y."/>
            <person name="Nishi S."/>
            <person name="Hori S."/>
            <person name="Arai W."/>
            <person name="Tsubouchi T."/>
            <person name="Morono Y."/>
            <person name="Uchiyama I."/>
            <person name="Ito T."/>
            <person name="Fujiyama A."/>
            <person name="Inagaki F."/>
            <person name="Takami H."/>
        </authorList>
    </citation>
    <scope>NUCLEOTIDE SEQUENCE</scope>
    <source>
        <strain evidence="2">Expedition CK06-06</strain>
    </source>
</reference>
<dbReference type="PANTHER" id="PTHR34611">
    <property type="match status" value="1"/>
</dbReference>
<evidence type="ECO:0000313" key="2">
    <source>
        <dbReference type="EMBL" id="GAG97906.1"/>
    </source>
</evidence>
<dbReference type="EMBL" id="BART01019925">
    <property type="protein sequence ID" value="GAG97906.1"/>
    <property type="molecule type" value="Genomic_DNA"/>
</dbReference>
<proteinExistence type="predicted"/>
<dbReference type="Pfam" id="PF04754">
    <property type="entry name" value="Transposase_31"/>
    <property type="match status" value="1"/>
</dbReference>
<protein>
    <recommendedName>
        <fullName evidence="1">Transposase (putative) YhgA-like domain-containing protein</fullName>
    </recommendedName>
</protein>
<dbReference type="AlphaFoldDB" id="X1DNA0"/>
<organism evidence="2">
    <name type="scientific">marine sediment metagenome</name>
    <dbReference type="NCBI Taxonomy" id="412755"/>
    <lineage>
        <taxon>unclassified sequences</taxon>
        <taxon>metagenomes</taxon>
        <taxon>ecological metagenomes</taxon>
    </lineage>
</organism>
<dbReference type="GO" id="GO:0006310">
    <property type="term" value="P:DNA recombination"/>
    <property type="evidence" value="ECO:0007669"/>
    <property type="project" value="TreeGrafter"/>
</dbReference>
<gene>
    <name evidence="2" type="ORF">S01H4_37137</name>
</gene>
<dbReference type="GO" id="GO:1990238">
    <property type="term" value="F:double-stranded DNA endonuclease activity"/>
    <property type="evidence" value="ECO:0007669"/>
    <property type="project" value="TreeGrafter"/>
</dbReference>
<name>X1DNA0_9ZZZZ</name>
<dbReference type="PANTHER" id="PTHR34611:SF2">
    <property type="entry name" value="INACTIVE RECOMBINATION-PROMOTING NUCLEASE-LIKE PROTEIN RPNE-RELATED"/>
    <property type="match status" value="1"/>
</dbReference>
<dbReference type="InterPro" id="IPR006842">
    <property type="entry name" value="Transposase_31"/>
</dbReference>
<accession>X1DNA0</accession>
<comment type="caution">
    <text evidence="2">The sequence shown here is derived from an EMBL/GenBank/DDBJ whole genome shotgun (WGS) entry which is preliminary data.</text>
</comment>
<feature type="domain" description="Transposase (putative) YhgA-like" evidence="1">
    <location>
        <begin position="7"/>
        <end position="128"/>
    </location>
</feature>
<dbReference type="InterPro" id="IPR051699">
    <property type="entry name" value="Rpn/YhgA-like_nuclease"/>
</dbReference>